<evidence type="ECO:0000313" key="2">
    <source>
        <dbReference type="EMBL" id="KAJ9589059.1"/>
    </source>
</evidence>
<comment type="caution">
    <text evidence="2">The sequence shown here is derived from an EMBL/GenBank/DDBJ whole genome shotgun (WGS) entry which is preliminary data.</text>
</comment>
<organism evidence="2 3">
    <name type="scientific">Diploptera punctata</name>
    <name type="common">Pacific beetle cockroach</name>
    <dbReference type="NCBI Taxonomy" id="6984"/>
    <lineage>
        <taxon>Eukaryota</taxon>
        <taxon>Metazoa</taxon>
        <taxon>Ecdysozoa</taxon>
        <taxon>Arthropoda</taxon>
        <taxon>Hexapoda</taxon>
        <taxon>Insecta</taxon>
        <taxon>Pterygota</taxon>
        <taxon>Neoptera</taxon>
        <taxon>Polyneoptera</taxon>
        <taxon>Dictyoptera</taxon>
        <taxon>Blattodea</taxon>
        <taxon>Blaberoidea</taxon>
        <taxon>Blaberidae</taxon>
        <taxon>Diplopterinae</taxon>
        <taxon>Diploptera</taxon>
    </lineage>
</organism>
<gene>
    <name evidence="2" type="ORF">L9F63_017653</name>
</gene>
<dbReference type="AlphaFoldDB" id="A0AAD7ZYF1"/>
<reference evidence="2" key="1">
    <citation type="journal article" date="2023" name="IScience">
        <title>Live-bearing cockroach genome reveals convergent evolutionary mechanisms linked to viviparity in insects and beyond.</title>
        <authorList>
            <person name="Fouks B."/>
            <person name="Harrison M.C."/>
            <person name="Mikhailova A.A."/>
            <person name="Marchal E."/>
            <person name="English S."/>
            <person name="Carruthers M."/>
            <person name="Jennings E.C."/>
            <person name="Chiamaka E.L."/>
            <person name="Frigard R.A."/>
            <person name="Pippel M."/>
            <person name="Attardo G.M."/>
            <person name="Benoit J.B."/>
            <person name="Bornberg-Bauer E."/>
            <person name="Tobe S.S."/>
        </authorList>
    </citation>
    <scope>NUCLEOTIDE SEQUENCE</scope>
    <source>
        <strain evidence="2">Stay&amp;Tobe</strain>
    </source>
</reference>
<name>A0AAD7ZYF1_DIPPU</name>
<reference evidence="2" key="2">
    <citation type="submission" date="2023-05" db="EMBL/GenBank/DDBJ databases">
        <authorList>
            <person name="Fouks B."/>
        </authorList>
    </citation>
    <scope>NUCLEOTIDE SEQUENCE</scope>
    <source>
        <strain evidence="2">Stay&amp;Tobe</strain>
        <tissue evidence="2">Testes</tissue>
    </source>
</reference>
<accession>A0AAD7ZYF1</accession>
<proteinExistence type="predicted"/>
<feature type="compositionally biased region" description="Low complexity" evidence="1">
    <location>
        <begin position="55"/>
        <end position="109"/>
    </location>
</feature>
<keyword evidence="3" id="KW-1185">Reference proteome</keyword>
<feature type="region of interest" description="Disordered" evidence="1">
    <location>
        <begin position="1"/>
        <end position="109"/>
    </location>
</feature>
<evidence type="ECO:0000256" key="1">
    <source>
        <dbReference type="SAM" id="MobiDB-lite"/>
    </source>
</evidence>
<feature type="compositionally biased region" description="Polar residues" evidence="1">
    <location>
        <begin position="26"/>
        <end position="35"/>
    </location>
</feature>
<sequence>MPRLQELYPSSHSALGRGRGIGAGLQNRSGMNNHTKPGPNQAVRHIPNPSALLFRQQQTQNRLQQQQQQQNSSAQSRHPAVTKTLFNNFNNTSTTVKPVSSTSLLPTSATPVSSIRKMENMTRNIEKVAAGLTVRAVEAHSK</sequence>
<dbReference type="Proteomes" id="UP001233999">
    <property type="component" value="Unassembled WGS sequence"/>
</dbReference>
<protein>
    <submittedName>
        <fullName evidence="2">Uncharacterized protein</fullName>
    </submittedName>
</protein>
<dbReference type="EMBL" id="JASPKZ010005284">
    <property type="protein sequence ID" value="KAJ9589059.1"/>
    <property type="molecule type" value="Genomic_DNA"/>
</dbReference>
<evidence type="ECO:0000313" key="3">
    <source>
        <dbReference type="Proteomes" id="UP001233999"/>
    </source>
</evidence>